<dbReference type="AlphaFoldDB" id="A0A0G0YX64"/>
<proteinExistence type="predicted"/>
<feature type="domain" description="Methyltransferase type 11" evidence="1">
    <location>
        <begin position="51"/>
        <end position="141"/>
    </location>
</feature>
<gene>
    <name evidence="2" type="ORF">UV02_C0031G0022</name>
</gene>
<dbReference type="Proteomes" id="UP000034516">
    <property type="component" value="Unassembled WGS sequence"/>
</dbReference>
<reference evidence="2 3" key="1">
    <citation type="journal article" date="2015" name="Nature">
        <title>rRNA introns, odd ribosomes, and small enigmatic genomes across a large radiation of phyla.</title>
        <authorList>
            <person name="Brown C.T."/>
            <person name="Hug L.A."/>
            <person name="Thomas B.C."/>
            <person name="Sharon I."/>
            <person name="Castelle C.J."/>
            <person name="Singh A."/>
            <person name="Wilkins M.J."/>
            <person name="Williams K.H."/>
            <person name="Banfield J.F."/>
        </authorList>
    </citation>
    <scope>NUCLEOTIDE SEQUENCE [LARGE SCALE GENOMIC DNA]</scope>
</reference>
<organism evidence="2 3">
    <name type="scientific">Candidatus Kuenenbacteria bacterium GW2011_GWA2_42_15</name>
    <dbReference type="NCBI Taxonomy" id="1618677"/>
    <lineage>
        <taxon>Bacteria</taxon>
        <taxon>Candidatus Kueneniibacteriota</taxon>
    </lineage>
</organism>
<dbReference type="InterPro" id="IPR029063">
    <property type="entry name" value="SAM-dependent_MTases_sf"/>
</dbReference>
<evidence type="ECO:0000313" key="3">
    <source>
        <dbReference type="Proteomes" id="UP000034516"/>
    </source>
</evidence>
<dbReference type="CDD" id="cd02440">
    <property type="entry name" value="AdoMet_MTases"/>
    <property type="match status" value="1"/>
</dbReference>
<dbReference type="Pfam" id="PF08241">
    <property type="entry name" value="Methyltransf_11"/>
    <property type="match status" value="1"/>
</dbReference>
<dbReference type="PANTHER" id="PTHR43591">
    <property type="entry name" value="METHYLTRANSFERASE"/>
    <property type="match status" value="1"/>
</dbReference>
<evidence type="ECO:0000313" key="2">
    <source>
        <dbReference type="EMBL" id="KKS41192.1"/>
    </source>
</evidence>
<dbReference type="Gene3D" id="3.40.50.150">
    <property type="entry name" value="Vaccinia Virus protein VP39"/>
    <property type="match status" value="1"/>
</dbReference>
<dbReference type="SUPFAM" id="SSF53335">
    <property type="entry name" value="S-adenosyl-L-methionine-dependent methyltransferases"/>
    <property type="match status" value="1"/>
</dbReference>
<dbReference type="EMBL" id="LCCW01000031">
    <property type="protein sequence ID" value="KKS41192.1"/>
    <property type="molecule type" value="Genomic_DNA"/>
</dbReference>
<dbReference type="GO" id="GO:0008757">
    <property type="term" value="F:S-adenosylmethionine-dependent methyltransferase activity"/>
    <property type="evidence" value="ECO:0007669"/>
    <property type="project" value="InterPro"/>
</dbReference>
<evidence type="ECO:0000259" key="1">
    <source>
        <dbReference type="Pfam" id="PF08241"/>
    </source>
</evidence>
<name>A0A0G0YX64_9BACT</name>
<sequence>MCSMKKAKLLSPQKGYDQYAVYYDQKTAYLDSFEQNKLLPFLGNLNNKKILEVGAGTGRLSSRLAEYGALVTAFDISPEILKVLHKKNKNIATVIGDAESLPFPNNTFDIVTAAFLIVHLKELKYFFNEAYRVLKPSGLLALTNINQKRPPELKAGREKIIIESYYHRPEKIIKELKSLSFSIIKNTFIKDKDVWINQIVIAAK</sequence>
<accession>A0A0G0YX64</accession>
<comment type="caution">
    <text evidence="2">The sequence shown here is derived from an EMBL/GenBank/DDBJ whole genome shotgun (WGS) entry which is preliminary data.</text>
</comment>
<protein>
    <recommendedName>
        <fullName evidence="1">Methyltransferase type 11 domain-containing protein</fullName>
    </recommendedName>
</protein>
<dbReference type="InterPro" id="IPR013216">
    <property type="entry name" value="Methyltransf_11"/>
</dbReference>
<dbReference type="PANTHER" id="PTHR43591:SF24">
    <property type="entry name" value="2-METHOXY-6-POLYPRENYL-1,4-BENZOQUINOL METHYLASE, MITOCHONDRIAL"/>
    <property type="match status" value="1"/>
</dbReference>